<accession>A0A517MAP2</accession>
<dbReference type="Pfam" id="PF13432">
    <property type="entry name" value="TPR_16"/>
    <property type="match status" value="1"/>
</dbReference>
<dbReference type="PANTHER" id="PTHR12558:SF47">
    <property type="entry name" value="LIPOPOLYSACCHARIDE ASSEMBLY PROTEIN B"/>
    <property type="match status" value="1"/>
</dbReference>
<sequence length="2401" mass="266084">MIFWAAAASLGNLAFGQPATQIDAEAAKQAAIADRYEQLLLRRPAPGTALDRYYAHHLSAGTLDSVLQDLRPDEDDDSPEAGRRWLLLGLLHLRQDDTANATTIIQQAEQLLPSNPTASYQLALLLGKQGDRKGAIDAMRRALARNPSRSEQVAMALLLGEWLYLEQHDDQAEAVWSDLRTSFSQDPSVLARIAKVMVDQDRLAAAIDQYQQLAGIVSPVEAIPLRLTTARLLERNGQADQAKQTLLELLPQVRPGSWLAEQIQDQLEAMLLADGGYQALADFYAVQMVDYPENLDWGKRLGQVQNRLQQYAAAEQTLRTLLQRSPADTVVRETLIETLEHQNRWAEAAAQWAVLAAQPAAPADTFLEWGDALLKDHELPLEQRRDNAAKTWQLLADHRQSDALIQIQVADRLARIEKFQEAESRFRLAIQLDPKNSLFHEELGQFFDDRNQPEKALEAWQGIATADNNSATALLRLAEIQDRFGYLDASLKTFLRAGQSEPLILQQRLTIASRLLAAGENDTVVEQLDAAQAEADSEVEIDRVWETRIAWAEAFDQLPTMIQTARETTDLSSAPPTEILRYATLLETAGRPFEAIEALETASQRPVEESPLLERLAQLYEQTEQLPLAIETLLRWQQLDPRIAPIALPRIADLHMRLQQTKEATAILKQVAEQQANNPNPWLELATHCFETDQSAAGYEALNRAVSAAPRSPAPLGQLANQFGRDFRTDEAIETYWKQWDLLEDEHAKLDTIAALSPLYDRRQQLPQLLEQLRTRFAEEAHANANLASQLATALEVAGDPGNALQTLLPEQIERPHDIPLLRWMVQLAERSGNLEQELSLTQALLESDPSPQTERQWTDLQVRAGRFPEILARASQLAGSQDDFQLQRLLRRLIENRHPETAAKVCQRALEVNPNVHTVRLYLALLRLDQDQPAPAEAIAALKPLLDDNTPSNVPIEQAVLQQAIVISAMPPLPHHEWGMFAAGLPDLDSHQTNFLSKVLATQIKVQQESSQQSLSDLLGPLATTAGIESCLDPNRLWEAYFACRIYFQKYPSEPLSTRPEDHQLAFQIVFRLAQLADPNGEKFALEVIRHRAAASGTGSRKTDFSADHWPLSPPQLQWLESTMIDSEDVSTIITVSREYDIAGDPESADRLLTPLKRPSEVSQYAAAIDVHLAEGTAQAILDQLPQWRSELRHINRSSLIEAGELYRINAKLANVLSGTEQVSNEDRFQILATMLASEAAARRVRSDFPERWNQPLARVSLDGDNQTYAASPLLGRPLAAACIPLLNSVSPNVTVEIGRLLTAPNPEVPEDEQKLRQALAAAQQNWIAKPDRGESARLLADLAAQFPMDAELQIASGLQFERLQQHDQAIERLENAHPKHPVLLRLQAITALRLAGYTDDPVRGQKAGQALRQMALDPQTKRIITGQLKRLKLDPLADQFLSLTTSAADHHPLPLQRAQTFLEDGDLKAASEAAYDALRIADANERPQAAAILKQTERLSAVTEQLEKRLASNPYVPSLVEQLAVLETMAGNLDRAAELKAQQQRLLRDRRINSGDAAIELESALKLAAQRNFTAALEHFLNGMALDASVIEPQFTAFIQAAQQAQQCDQVFHAITQCDLSTVSAAGLKSLFDMDPQGIESPTKEGRKFQAAMLHRATVEQLGAVLLELRKKNRLAEDANKIAQPAIERFFAEQASFRPDAPVWKTGLPNADGHFFGSLNPIFESLQQRPELAEIATKASKLAVAEPSTKAIASGWLAILQPQDPNAVNTLRNAIENPQGALSGTWAWQLAQVTETIPDFPQDLTAAIYRTARDASNLNDQFRGTAGGVAASGFAFLKEHDIAKARNWLLEEFQAVPRRQLTDEQRTSEGKAIALRFEQLRFPLDAWRTKERFGIPRSQTIEQRLAQDSQQTETIQYLEIAFSPDSPRAADKTIDPLLTLRPRIQQGPWQTSLATWTIDHMSKTEEGRKALLQLDQQWQNRSNDEADLAENSIRYLLAAAIRRVGPAPETVTDSERHALAAIEQAMQQEQPTLPTAMMAWSVANVAIQSPATRPAGIALLQQVSAAAEQASDNDLLSASLVLLIAHAQSEVRDSAAMQLMEVVRNLPSEDVEKSSIGIQRMQTRLTLSAAARDAGETSIAIEAMLPLLAQLRNFQPDSLQNRLPEIEAQAMRDSFAELTAILAATDPQQRLALLDPIYDQIASSDPTVPWTLMVIPTIGAETEGTSITPASLLGLLAEQDIPENLYQQWLAEIEVRRQTGALADIVKATLLIGSKSPNAAQAIDAMLESTGEELPSLNEAIQRVEQRPAWTQSIQNQKNRQGRCQLADQLLIPLSMLAADSDTQQAIDRGLVRIAAMLASDQGIVNLARPQIEALLKKIRENSKDAALKLQAEQIQKSL</sequence>
<evidence type="ECO:0000313" key="2">
    <source>
        <dbReference type="EMBL" id="QDS91953.1"/>
    </source>
</evidence>
<dbReference type="SMART" id="SM00028">
    <property type="entry name" value="TPR"/>
    <property type="match status" value="10"/>
</dbReference>
<evidence type="ECO:0000256" key="1">
    <source>
        <dbReference type="PROSITE-ProRule" id="PRU00339"/>
    </source>
</evidence>
<dbReference type="SUPFAM" id="SSF48452">
    <property type="entry name" value="TPR-like"/>
    <property type="match status" value="4"/>
</dbReference>
<proteinExistence type="predicted"/>
<keyword evidence="3" id="KW-1185">Reference proteome</keyword>
<feature type="repeat" description="TPR" evidence="1">
    <location>
        <begin position="116"/>
        <end position="149"/>
    </location>
</feature>
<name>A0A517MAP2_9BACT</name>
<dbReference type="PROSITE" id="PS50005">
    <property type="entry name" value="TPR"/>
    <property type="match status" value="2"/>
</dbReference>
<dbReference type="InterPro" id="IPR011990">
    <property type="entry name" value="TPR-like_helical_dom_sf"/>
</dbReference>
<dbReference type="PANTHER" id="PTHR12558">
    <property type="entry name" value="CELL DIVISION CYCLE 16,23,27"/>
    <property type="match status" value="1"/>
</dbReference>
<keyword evidence="1" id="KW-0802">TPR repeat</keyword>
<dbReference type="Gene3D" id="1.25.40.10">
    <property type="entry name" value="Tetratricopeptide repeat domain"/>
    <property type="match status" value="4"/>
</dbReference>
<evidence type="ECO:0000313" key="3">
    <source>
        <dbReference type="Proteomes" id="UP000320672"/>
    </source>
</evidence>
<feature type="repeat" description="TPR" evidence="1">
    <location>
        <begin position="403"/>
        <end position="436"/>
    </location>
</feature>
<dbReference type="KEGG" id="rml:FF011L_06890"/>
<dbReference type="Proteomes" id="UP000320672">
    <property type="component" value="Chromosome"/>
</dbReference>
<dbReference type="InterPro" id="IPR019734">
    <property type="entry name" value="TPR_rpt"/>
</dbReference>
<protein>
    <submittedName>
        <fullName evidence="2">Tetratricopeptide repeat protein</fullName>
    </submittedName>
</protein>
<reference evidence="2 3" key="1">
    <citation type="submission" date="2019-02" db="EMBL/GenBank/DDBJ databases">
        <title>Deep-cultivation of Planctomycetes and their phenomic and genomic characterization uncovers novel biology.</title>
        <authorList>
            <person name="Wiegand S."/>
            <person name="Jogler M."/>
            <person name="Boedeker C."/>
            <person name="Pinto D."/>
            <person name="Vollmers J."/>
            <person name="Rivas-Marin E."/>
            <person name="Kohn T."/>
            <person name="Peeters S.H."/>
            <person name="Heuer A."/>
            <person name="Rast P."/>
            <person name="Oberbeckmann S."/>
            <person name="Bunk B."/>
            <person name="Jeske O."/>
            <person name="Meyerdierks A."/>
            <person name="Storesund J.E."/>
            <person name="Kallscheuer N."/>
            <person name="Luecker S."/>
            <person name="Lage O.M."/>
            <person name="Pohl T."/>
            <person name="Merkel B.J."/>
            <person name="Hornburger P."/>
            <person name="Mueller R.-W."/>
            <person name="Bruemmer F."/>
            <person name="Labrenz M."/>
            <person name="Spormann A.M."/>
            <person name="Op den Camp H."/>
            <person name="Overmann J."/>
            <person name="Amann R."/>
            <person name="Jetten M.S.M."/>
            <person name="Mascher T."/>
            <person name="Medema M.H."/>
            <person name="Devos D.P."/>
            <person name="Kaster A.-K."/>
            <person name="Ovreas L."/>
            <person name="Rohde M."/>
            <person name="Galperin M.Y."/>
            <person name="Jogler C."/>
        </authorList>
    </citation>
    <scope>NUCLEOTIDE SEQUENCE [LARGE SCALE GENOMIC DNA]</scope>
    <source>
        <strain evidence="2 3">FF011L</strain>
    </source>
</reference>
<gene>
    <name evidence="2" type="ORF">FF011L_06890</name>
</gene>
<organism evidence="2 3">
    <name type="scientific">Roseimaritima multifibrata</name>
    <dbReference type="NCBI Taxonomy" id="1930274"/>
    <lineage>
        <taxon>Bacteria</taxon>
        <taxon>Pseudomonadati</taxon>
        <taxon>Planctomycetota</taxon>
        <taxon>Planctomycetia</taxon>
        <taxon>Pirellulales</taxon>
        <taxon>Pirellulaceae</taxon>
        <taxon>Roseimaritima</taxon>
    </lineage>
</organism>
<dbReference type="EMBL" id="CP036262">
    <property type="protein sequence ID" value="QDS91953.1"/>
    <property type="molecule type" value="Genomic_DNA"/>
</dbReference>